<keyword evidence="1" id="KW-0812">Transmembrane</keyword>
<accession>A0ABX8VD47</accession>
<name>A0ABX8VD47_9MYCO</name>
<evidence type="ECO:0000256" key="1">
    <source>
        <dbReference type="SAM" id="Phobius"/>
    </source>
</evidence>
<evidence type="ECO:0000313" key="2">
    <source>
        <dbReference type="EMBL" id="QYL15690.1"/>
    </source>
</evidence>
<protein>
    <submittedName>
        <fullName evidence="2">Uncharacterized protein</fullName>
    </submittedName>
</protein>
<gene>
    <name evidence="2" type="ORF">K0O64_21760</name>
</gene>
<reference evidence="2 3" key="1">
    <citation type="submission" date="2021-07" db="EMBL/GenBank/DDBJ databases">
        <title>Whole genome sequencing of non-tuberculosis mycobacteria type-strains.</title>
        <authorList>
            <person name="Igarashi Y."/>
            <person name="Osugi A."/>
            <person name="Mitarai S."/>
        </authorList>
    </citation>
    <scope>NUCLEOTIDE SEQUENCE [LARGE SCALE GENOMIC DNA]</scope>
    <source>
        <strain evidence="2 3">JCM 16370</strain>
    </source>
</reference>
<dbReference type="Proteomes" id="UP000825367">
    <property type="component" value="Chromosome"/>
</dbReference>
<proteinExistence type="predicted"/>
<dbReference type="RefSeq" id="WP_071942455.1">
    <property type="nucleotide sequence ID" value="NZ_BAAAVX010000027.1"/>
</dbReference>
<keyword evidence="3" id="KW-1185">Reference proteome</keyword>
<keyword evidence="1" id="KW-1133">Transmembrane helix</keyword>
<organism evidence="2 3">
    <name type="scientific">Mycolicibacterium pallens</name>
    <dbReference type="NCBI Taxonomy" id="370524"/>
    <lineage>
        <taxon>Bacteria</taxon>
        <taxon>Bacillati</taxon>
        <taxon>Actinomycetota</taxon>
        <taxon>Actinomycetes</taxon>
        <taxon>Mycobacteriales</taxon>
        <taxon>Mycobacteriaceae</taxon>
        <taxon>Mycolicibacterium</taxon>
    </lineage>
</organism>
<feature type="transmembrane region" description="Helical" evidence="1">
    <location>
        <begin position="15"/>
        <end position="34"/>
    </location>
</feature>
<evidence type="ECO:0000313" key="3">
    <source>
        <dbReference type="Proteomes" id="UP000825367"/>
    </source>
</evidence>
<sequence length="60" mass="6343">MEALLGLAKAIPPDTWLIGCLLISAVVMGLDSVVADLVGRDASWDDADTASTSDRELLDR</sequence>
<keyword evidence="1" id="KW-0472">Membrane</keyword>
<dbReference type="EMBL" id="CP080333">
    <property type="protein sequence ID" value="QYL15690.1"/>
    <property type="molecule type" value="Genomic_DNA"/>
</dbReference>